<dbReference type="Proteomes" id="UP001497453">
    <property type="component" value="Chromosome 11"/>
</dbReference>
<evidence type="ECO:0000256" key="1">
    <source>
        <dbReference type="SAM" id="MobiDB-lite"/>
    </source>
</evidence>
<proteinExistence type="predicted"/>
<gene>
    <name evidence="2" type="ORF">GFSPODELE1_LOCUS2837</name>
</gene>
<feature type="region of interest" description="Disordered" evidence="1">
    <location>
        <begin position="23"/>
        <end position="101"/>
    </location>
</feature>
<sequence length="181" mass="19871">MEYPTSPRRPSLPSLQTLCLPIPSRVPAKSDSLPPLNARDNFKLSTFEDLTRRQPMRQLSASSSMTTISSRSPSFSRSPSPSDDDNDMSPITPPKHPHLPCTKFTLVQSSFDEADAFVLVPPPSDGKSSRGYLLVGPTAEKLRRNRETARSNGARIHPYRMVPGHTASRRASLASTLSQDA</sequence>
<organism evidence="2 3">
    <name type="scientific">Somion occarium</name>
    <dbReference type="NCBI Taxonomy" id="3059160"/>
    <lineage>
        <taxon>Eukaryota</taxon>
        <taxon>Fungi</taxon>
        <taxon>Dikarya</taxon>
        <taxon>Basidiomycota</taxon>
        <taxon>Agaricomycotina</taxon>
        <taxon>Agaricomycetes</taxon>
        <taxon>Polyporales</taxon>
        <taxon>Cerrenaceae</taxon>
        <taxon>Somion</taxon>
    </lineage>
</organism>
<dbReference type="EMBL" id="OZ037954">
    <property type="protein sequence ID" value="CAL1699763.1"/>
    <property type="molecule type" value="Genomic_DNA"/>
</dbReference>
<evidence type="ECO:0000313" key="3">
    <source>
        <dbReference type="Proteomes" id="UP001497453"/>
    </source>
</evidence>
<keyword evidence="3" id="KW-1185">Reference proteome</keyword>
<feature type="compositionally biased region" description="Low complexity" evidence="1">
    <location>
        <begin position="60"/>
        <end position="81"/>
    </location>
</feature>
<reference evidence="3" key="1">
    <citation type="submission" date="2024-04" db="EMBL/GenBank/DDBJ databases">
        <authorList>
            <person name="Shaw F."/>
            <person name="Minotto A."/>
        </authorList>
    </citation>
    <scope>NUCLEOTIDE SEQUENCE [LARGE SCALE GENOMIC DNA]</scope>
</reference>
<protein>
    <submittedName>
        <fullName evidence="2">Uncharacterized protein</fullName>
    </submittedName>
</protein>
<accession>A0ABP1CYH0</accession>
<name>A0ABP1CYH0_9APHY</name>
<evidence type="ECO:0000313" key="2">
    <source>
        <dbReference type="EMBL" id="CAL1699763.1"/>
    </source>
</evidence>